<proteinExistence type="predicted"/>
<accession>W5JHP8</accession>
<feature type="region of interest" description="Disordered" evidence="1">
    <location>
        <begin position="102"/>
        <end position="191"/>
    </location>
</feature>
<dbReference type="Gene3D" id="2.60.40.10">
    <property type="entry name" value="Immunoglobulins"/>
    <property type="match status" value="1"/>
</dbReference>
<dbReference type="PANTHER" id="PTHR21261:SF2">
    <property type="entry name" value="GH04238P-RELATED"/>
    <property type="match status" value="1"/>
</dbReference>
<dbReference type="OMA" id="CARQVMS"/>
<dbReference type="InterPro" id="IPR013783">
    <property type="entry name" value="Ig-like_fold"/>
</dbReference>
<dbReference type="AlphaFoldDB" id="W5JHP8"/>
<name>W5JHP8_ANODA</name>
<evidence type="ECO:0000313" key="4">
    <source>
        <dbReference type="EnsemblMetazoa" id="ADAC005876-PA"/>
    </source>
</evidence>
<feature type="compositionally biased region" description="Low complexity" evidence="1">
    <location>
        <begin position="157"/>
        <end position="167"/>
    </location>
</feature>
<sequence length="421" mass="47450">MKYLLDNTPQPLEGPQGIGHQGLEALAAWNRPGEDTKREEEAWNARSLADLDHDSRYKSHSPLRPWPPFPVTQALQPYQSVHITNLNVPKTYVLDRDAYDAAPTASSNQHHPGQHNEDEPTWYGQSQDVTSTTTTTTTGTDSSPMTLSVSPGEWEATTGTGTTFTVGQPGLSEVRVNGSGGPVETAAGTPDGSHRPLIMDCQYEIKARECGFVLKWYFNKKLIYQWIPSRTPVGMNQFKNELQTNYSMSDSINYKYRALVIRNPKLNHSGEYMCSVQTYDSFDRRVARFQIVVPEKMLLLHYENDGENDNMLLIKCSVFMIYPEPNLLLIVSGNLFLVSTRTLVTADRNHMYNKTVYGKIDKHLLISPTSISCVLSVPDSGYIRKRETIYYDPTPLTKWSRLRMDERGRFQLLSGDAGAGQ</sequence>
<dbReference type="SUPFAM" id="SSF48726">
    <property type="entry name" value="Immunoglobulin"/>
    <property type="match status" value="1"/>
</dbReference>
<dbReference type="InterPro" id="IPR036179">
    <property type="entry name" value="Ig-like_dom_sf"/>
</dbReference>
<evidence type="ECO:0000313" key="5">
    <source>
        <dbReference type="Proteomes" id="UP000000673"/>
    </source>
</evidence>
<protein>
    <recommendedName>
        <fullName evidence="2">Ig-like domain-containing protein</fullName>
    </recommendedName>
</protein>
<reference evidence="3 5" key="1">
    <citation type="journal article" date="2010" name="BMC Genomics">
        <title>Combination of measures distinguishes pre-miRNAs from other stem-loops in the genome of the newly sequenced Anopheles darlingi.</title>
        <authorList>
            <person name="Mendes N.D."/>
            <person name="Freitas A.T."/>
            <person name="Vasconcelos A.T."/>
            <person name="Sagot M.F."/>
        </authorList>
    </citation>
    <scope>NUCLEOTIDE SEQUENCE</scope>
</reference>
<dbReference type="VEuPathDB" id="VectorBase:ADAR2_008031"/>
<keyword evidence="5" id="KW-1185">Reference proteome</keyword>
<dbReference type="PROSITE" id="PS50835">
    <property type="entry name" value="IG_LIKE"/>
    <property type="match status" value="1"/>
</dbReference>
<reference evidence="4" key="4">
    <citation type="submission" date="2015-06" db="UniProtKB">
        <authorList>
            <consortium name="EnsemblMetazoa"/>
        </authorList>
    </citation>
    <scope>IDENTIFICATION</scope>
</reference>
<dbReference type="eggNOG" id="ENOG502SX6G">
    <property type="taxonomic scope" value="Eukaryota"/>
</dbReference>
<feature type="compositionally biased region" description="Low complexity" evidence="1">
    <location>
        <begin position="130"/>
        <end position="143"/>
    </location>
</feature>
<reference evidence="3" key="3">
    <citation type="journal article" date="2013" name="Nucleic Acids Res.">
        <title>The genome of Anopheles darlingi, the main neotropical malaria vector.</title>
        <authorList>
            <person name="Marinotti O."/>
            <person name="Cerqueira G.C."/>
            <person name="de Almeida L.G."/>
            <person name="Ferro M.I."/>
            <person name="Loreto E.L."/>
            <person name="Zaha A."/>
            <person name="Teixeira S.M."/>
            <person name="Wespiser A.R."/>
            <person name="Almeida E Silva A."/>
            <person name="Schlindwein A.D."/>
            <person name="Pacheco A.C."/>
            <person name="Silva A.L."/>
            <person name="Graveley B.R."/>
            <person name="Walenz B.P."/>
            <person name="Lima Bde A."/>
            <person name="Ribeiro C.A."/>
            <person name="Nunes-Silva C.G."/>
            <person name="de Carvalho C.R."/>
            <person name="Soares C.M."/>
            <person name="de Menezes C.B."/>
            <person name="Matiolli C."/>
            <person name="Caffrey D."/>
            <person name="Araujo D.A."/>
            <person name="de Oliveira D.M."/>
            <person name="Golenbock D."/>
            <person name="Grisard E.C."/>
            <person name="Fantinatti-Garboggini F."/>
            <person name="de Carvalho F.M."/>
            <person name="Barcellos F.G."/>
            <person name="Prosdocimi F."/>
            <person name="May G."/>
            <person name="Azevedo Junior G.M."/>
            <person name="Guimaraes G.M."/>
            <person name="Goldman G.H."/>
            <person name="Padilha I.Q."/>
            <person name="Batista Jda S."/>
            <person name="Ferro J.A."/>
            <person name="Ribeiro J.M."/>
            <person name="Fietto J.L."/>
            <person name="Dabbas K.M."/>
            <person name="Cerdeira L."/>
            <person name="Agnez-Lima L.F."/>
            <person name="Brocchi M."/>
            <person name="de Carvalho M.O."/>
            <person name="Teixeira Mde M."/>
            <person name="Diniz Maia Mde M."/>
            <person name="Goldman M.H."/>
            <person name="Cruz Schneider M.P."/>
            <person name="Felipe M.S."/>
            <person name="Hungria M."/>
            <person name="Nicolas M.F."/>
            <person name="Pereira M."/>
            <person name="Montes M.A."/>
            <person name="Cantao M.E."/>
            <person name="Vincentz M."/>
            <person name="Rafael M.S."/>
            <person name="Silverman N."/>
            <person name="Stoco P.H."/>
            <person name="Souza R.C."/>
            <person name="Vicentini R."/>
            <person name="Gazzinelli R.T."/>
            <person name="Neves Rde O."/>
            <person name="Silva R."/>
            <person name="Astolfi-Filho S."/>
            <person name="Maciel T.E."/>
            <person name="Urmenyi T.P."/>
            <person name="Tadei W.P."/>
            <person name="Camargo E.P."/>
            <person name="de Vasconcelos A.T."/>
        </authorList>
    </citation>
    <scope>NUCLEOTIDE SEQUENCE</scope>
</reference>
<dbReference type="HOGENOM" id="CLU_053917_0_0_1"/>
<evidence type="ECO:0000313" key="3">
    <source>
        <dbReference type="EMBL" id="ETN62415.1"/>
    </source>
</evidence>
<dbReference type="Proteomes" id="UP000000673">
    <property type="component" value="Unassembled WGS sequence"/>
</dbReference>
<dbReference type="VEuPathDB" id="VectorBase:ADAC005876"/>
<gene>
    <name evidence="3" type="ORF">AND_005876</name>
</gene>
<dbReference type="InterPro" id="IPR007110">
    <property type="entry name" value="Ig-like_dom"/>
</dbReference>
<dbReference type="PANTHER" id="PTHR21261">
    <property type="entry name" value="BEAT PROTEIN"/>
    <property type="match status" value="1"/>
</dbReference>
<evidence type="ECO:0000259" key="2">
    <source>
        <dbReference type="PROSITE" id="PS50835"/>
    </source>
</evidence>
<organism evidence="3">
    <name type="scientific">Anopheles darlingi</name>
    <name type="common">Mosquito</name>
    <dbReference type="NCBI Taxonomy" id="43151"/>
    <lineage>
        <taxon>Eukaryota</taxon>
        <taxon>Metazoa</taxon>
        <taxon>Ecdysozoa</taxon>
        <taxon>Arthropoda</taxon>
        <taxon>Hexapoda</taxon>
        <taxon>Insecta</taxon>
        <taxon>Pterygota</taxon>
        <taxon>Neoptera</taxon>
        <taxon>Endopterygota</taxon>
        <taxon>Diptera</taxon>
        <taxon>Nematocera</taxon>
        <taxon>Culicoidea</taxon>
        <taxon>Culicidae</taxon>
        <taxon>Anophelinae</taxon>
        <taxon>Anopheles</taxon>
    </lineage>
</organism>
<reference evidence="3" key="2">
    <citation type="submission" date="2010-05" db="EMBL/GenBank/DDBJ databases">
        <authorList>
            <person name="Almeida L.G."/>
            <person name="Nicolas M.F."/>
            <person name="Souza R.C."/>
            <person name="Vasconcelos A.T.R."/>
        </authorList>
    </citation>
    <scope>NUCLEOTIDE SEQUENCE</scope>
</reference>
<dbReference type="EnsemblMetazoa" id="ADAC005876-RA">
    <property type="protein sequence ID" value="ADAC005876-PA"/>
    <property type="gene ID" value="ADAC005876"/>
</dbReference>
<dbReference type="EMBL" id="ADMH02001479">
    <property type="protein sequence ID" value="ETN62415.1"/>
    <property type="molecule type" value="Genomic_DNA"/>
</dbReference>
<evidence type="ECO:0000256" key="1">
    <source>
        <dbReference type="SAM" id="MobiDB-lite"/>
    </source>
</evidence>
<feature type="domain" description="Ig-like" evidence="2">
    <location>
        <begin position="169"/>
        <end position="287"/>
    </location>
</feature>